<feature type="compositionally biased region" description="Acidic residues" evidence="1">
    <location>
        <begin position="147"/>
        <end position="166"/>
    </location>
</feature>
<feature type="region of interest" description="Disordered" evidence="1">
    <location>
        <begin position="223"/>
        <end position="256"/>
    </location>
</feature>
<dbReference type="Proteomes" id="UP000554482">
    <property type="component" value="Unassembled WGS sequence"/>
</dbReference>
<proteinExistence type="predicted"/>
<reference evidence="2 3" key="1">
    <citation type="submission" date="2020-06" db="EMBL/GenBank/DDBJ databases">
        <title>Transcriptomic and genomic resources for Thalictrum thalictroides and T. hernandezii: Facilitating candidate gene discovery in an emerging model plant lineage.</title>
        <authorList>
            <person name="Arias T."/>
            <person name="Riano-Pachon D.M."/>
            <person name="Di Stilio V.S."/>
        </authorList>
    </citation>
    <scope>NUCLEOTIDE SEQUENCE [LARGE SCALE GENOMIC DNA]</scope>
    <source>
        <strain evidence="3">cv. WT478/WT964</strain>
        <tissue evidence="2">Leaves</tissue>
    </source>
</reference>
<keyword evidence="3" id="KW-1185">Reference proteome</keyword>
<organism evidence="2 3">
    <name type="scientific">Thalictrum thalictroides</name>
    <name type="common">Rue-anemone</name>
    <name type="synonym">Anemone thalictroides</name>
    <dbReference type="NCBI Taxonomy" id="46969"/>
    <lineage>
        <taxon>Eukaryota</taxon>
        <taxon>Viridiplantae</taxon>
        <taxon>Streptophyta</taxon>
        <taxon>Embryophyta</taxon>
        <taxon>Tracheophyta</taxon>
        <taxon>Spermatophyta</taxon>
        <taxon>Magnoliopsida</taxon>
        <taxon>Ranunculales</taxon>
        <taxon>Ranunculaceae</taxon>
        <taxon>Thalictroideae</taxon>
        <taxon>Thalictrum</taxon>
    </lineage>
</organism>
<evidence type="ECO:0000256" key="1">
    <source>
        <dbReference type="SAM" id="MobiDB-lite"/>
    </source>
</evidence>
<gene>
    <name evidence="2" type="ORF">FRX31_022921</name>
</gene>
<dbReference type="EMBL" id="JABWDY010027938">
    <property type="protein sequence ID" value="KAF5187493.1"/>
    <property type="molecule type" value="Genomic_DNA"/>
</dbReference>
<comment type="caution">
    <text evidence="2">The sequence shown here is derived from an EMBL/GenBank/DDBJ whole genome shotgun (WGS) entry which is preliminary data.</text>
</comment>
<accession>A0A7J6VRK4</accession>
<feature type="region of interest" description="Disordered" evidence="1">
    <location>
        <begin position="131"/>
        <end position="166"/>
    </location>
</feature>
<evidence type="ECO:0000313" key="3">
    <source>
        <dbReference type="Proteomes" id="UP000554482"/>
    </source>
</evidence>
<protein>
    <submittedName>
        <fullName evidence="2">Uncharacterized protein</fullName>
    </submittedName>
</protein>
<sequence length="256" mass="28659">MLRKNINAQERNEKSKNIVIEGVMNESRNQKKKPQAKKNKQDITNEVEVTVQPQLEMQEKENNDVNDKGATTEKEDIIGTEKSPMMVPSTQVQDYESRELAVMVEESMDKSPVMVLDSKFEEIENAELVEDSIEEKSPILVPTSQEENSEEEGIMEENSEEEGIMEENSDVHALSDNLALAVIVPERAATSEASELQVVVTPPGDIGTEIEAEKLCKKFWEELNNEKERQTPKKKTKGKRAKAQASAGVKATSSKP</sequence>
<evidence type="ECO:0000313" key="2">
    <source>
        <dbReference type="EMBL" id="KAF5187493.1"/>
    </source>
</evidence>
<dbReference type="AlphaFoldDB" id="A0A7J6VRK4"/>
<name>A0A7J6VRK4_THATH</name>
<feature type="compositionally biased region" description="Basic residues" evidence="1">
    <location>
        <begin position="232"/>
        <end position="242"/>
    </location>
</feature>
<feature type="region of interest" description="Disordered" evidence="1">
    <location>
        <begin position="1"/>
        <end position="93"/>
    </location>
</feature>
<feature type="compositionally biased region" description="Basic and acidic residues" evidence="1">
    <location>
        <begin position="57"/>
        <end position="79"/>
    </location>
</feature>